<accession>A0AAD3SAD1</accession>
<proteinExistence type="predicted"/>
<name>A0AAD3SAD1_NEPGR</name>
<evidence type="ECO:0000313" key="2">
    <source>
        <dbReference type="Proteomes" id="UP001279734"/>
    </source>
</evidence>
<keyword evidence="2" id="KW-1185">Reference proteome</keyword>
<organism evidence="1 2">
    <name type="scientific">Nepenthes gracilis</name>
    <name type="common">Slender pitcher plant</name>
    <dbReference type="NCBI Taxonomy" id="150966"/>
    <lineage>
        <taxon>Eukaryota</taxon>
        <taxon>Viridiplantae</taxon>
        <taxon>Streptophyta</taxon>
        <taxon>Embryophyta</taxon>
        <taxon>Tracheophyta</taxon>
        <taxon>Spermatophyta</taxon>
        <taxon>Magnoliopsida</taxon>
        <taxon>eudicotyledons</taxon>
        <taxon>Gunneridae</taxon>
        <taxon>Pentapetalae</taxon>
        <taxon>Caryophyllales</taxon>
        <taxon>Nepenthaceae</taxon>
        <taxon>Nepenthes</taxon>
    </lineage>
</organism>
<evidence type="ECO:0000313" key="1">
    <source>
        <dbReference type="EMBL" id="GMH07026.1"/>
    </source>
</evidence>
<dbReference type="Proteomes" id="UP001279734">
    <property type="component" value="Unassembled WGS sequence"/>
</dbReference>
<protein>
    <submittedName>
        <fullName evidence="1">Uncharacterized protein</fullName>
    </submittedName>
</protein>
<dbReference type="AlphaFoldDB" id="A0AAD3SAD1"/>
<comment type="caution">
    <text evidence="1">The sequence shown here is derived from an EMBL/GenBank/DDBJ whole genome shotgun (WGS) entry which is preliminary data.</text>
</comment>
<sequence>MEDSVSRNHLLVGGEFRVEWCCATMEARSGVFVLEDASILSVTKRIGEKEGEYARVLRCGSHERLGVNSWCEAKPL</sequence>
<dbReference type="EMBL" id="BSYO01000007">
    <property type="protein sequence ID" value="GMH07026.1"/>
    <property type="molecule type" value="Genomic_DNA"/>
</dbReference>
<gene>
    <name evidence="1" type="ORF">Nepgr_008866</name>
</gene>
<reference evidence="1" key="1">
    <citation type="submission" date="2023-05" db="EMBL/GenBank/DDBJ databases">
        <title>Nepenthes gracilis genome sequencing.</title>
        <authorList>
            <person name="Fukushima K."/>
        </authorList>
    </citation>
    <scope>NUCLEOTIDE SEQUENCE</scope>
    <source>
        <strain evidence="1">SING2019-196</strain>
    </source>
</reference>